<organism evidence="2 3">
    <name type="scientific">Loktanella atrilutea</name>
    <dbReference type="NCBI Taxonomy" id="366533"/>
    <lineage>
        <taxon>Bacteria</taxon>
        <taxon>Pseudomonadati</taxon>
        <taxon>Pseudomonadota</taxon>
        <taxon>Alphaproteobacteria</taxon>
        <taxon>Rhodobacterales</taxon>
        <taxon>Roseobacteraceae</taxon>
        <taxon>Loktanella</taxon>
    </lineage>
</organism>
<proteinExistence type="predicted"/>
<dbReference type="STRING" id="366533.SAMN05444339_10866"/>
<gene>
    <name evidence="2" type="ORF">SAMN05444339_10866</name>
</gene>
<keyword evidence="3" id="KW-1185">Reference proteome</keyword>
<evidence type="ECO:0000313" key="3">
    <source>
        <dbReference type="Proteomes" id="UP000183987"/>
    </source>
</evidence>
<dbReference type="AlphaFoldDB" id="A0A1M5CRT4"/>
<keyword evidence="1" id="KW-0472">Membrane</keyword>
<keyword evidence="1" id="KW-1133">Transmembrane helix</keyword>
<dbReference type="EMBL" id="FQUE01000008">
    <property type="protein sequence ID" value="SHF57396.1"/>
    <property type="molecule type" value="Genomic_DNA"/>
</dbReference>
<dbReference type="Proteomes" id="UP000183987">
    <property type="component" value="Unassembled WGS sequence"/>
</dbReference>
<dbReference type="RefSeq" id="WP_072858116.1">
    <property type="nucleotide sequence ID" value="NZ_FQUE01000008.1"/>
</dbReference>
<feature type="transmembrane region" description="Helical" evidence="1">
    <location>
        <begin position="193"/>
        <end position="213"/>
    </location>
</feature>
<reference evidence="3" key="1">
    <citation type="submission" date="2016-11" db="EMBL/GenBank/DDBJ databases">
        <authorList>
            <person name="Varghese N."/>
            <person name="Submissions S."/>
        </authorList>
    </citation>
    <scope>NUCLEOTIDE SEQUENCE [LARGE SCALE GENOMIC DNA]</scope>
    <source>
        <strain evidence="3">DSM 29326</strain>
    </source>
</reference>
<feature type="transmembrane region" description="Helical" evidence="1">
    <location>
        <begin position="12"/>
        <end position="32"/>
    </location>
</feature>
<accession>A0A1M5CRT4</accession>
<evidence type="ECO:0000256" key="1">
    <source>
        <dbReference type="SAM" id="Phobius"/>
    </source>
</evidence>
<sequence>MSLPSDLPRVRAVTGPQIVLALAALGLVYGAGRLQFVALSLAEVSLTQLGQLLATAAFVALLIERAVELILNWRFGPAEIAIVAPLKQAADRNHAQMKMLARDMDLLVSPQDRMTLVDDGLRHSVLNARELLPAQAADTRGRLEDLSLLKKSWATVSAMTLGIGLSLSGFQLLHGALAPQVDLSALPPLQANVFSFVDICLTSIVLAGGADGIHRLMTRLIDFGKTSRTRIMQD</sequence>
<keyword evidence="1" id="KW-0812">Transmembrane</keyword>
<dbReference type="OrthoDB" id="483596at2"/>
<evidence type="ECO:0000313" key="2">
    <source>
        <dbReference type="EMBL" id="SHF57396.1"/>
    </source>
</evidence>
<protein>
    <submittedName>
        <fullName evidence="2">Uncharacterized protein</fullName>
    </submittedName>
</protein>
<name>A0A1M5CRT4_LOKAT</name>
<feature type="transmembrane region" description="Helical" evidence="1">
    <location>
        <begin position="152"/>
        <end position="173"/>
    </location>
</feature>